<evidence type="ECO:0000313" key="1">
    <source>
        <dbReference type="EMBL" id="RFZ77606.1"/>
    </source>
</evidence>
<reference evidence="1 2" key="1">
    <citation type="submission" date="2018-07" db="EMBL/GenBank/DDBJ databases">
        <title>New species, Clostridium PI-S10-A1B.</title>
        <authorList>
            <person name="Krishna G."/>
            <person name="Summeta K."/>
            <person name="Shikha S."/>
            <person name="Prabhu P.B."/>
            <person name="Suresh K."/>
        </authorList>
    </citation>
    <scope>NUCLEOTIDE SEQUENCE [LARGE SCALE GENOMIC DNA]</scope>
    <source>
        <strain evidence="1 2">PI-S10-A1B</strain>
    </source>
</reference>
<evidence type="ECO:0000313" key="2">
    <source>
        <dbReference type="Proteomes" id="UP000260680"/>
    </source>
</evidence>
<dbReference type="AlphaFoldDB" id="A0A3E2N9E2"/>
<dbReference type="RefSeq" id="WP_117418269.1">
    <property type="nucleotide sequence ID" value="NZ_QOHO01000057.1"/>
</dbReference>
<dbReference type="Proteomes" id="UP000260680">
    <property type="component" value="Unassembled WGS sequence"/>
</dbReference>
<accession>A0A3E2N9E2</accession>
<comment type="caution">
    <text evidence="1">The sequence shown here is derived from an EMBL/GenBank/DDBJ whole genome shotgun (WGS) entry which is preliminary data.</text>
</comment>
<organism evidence="1 2">
    <name type="scientific">Lacrimispora amygdalina</name>
    <dbReference type="NCBI Taxonomy" id="253257"/>
    <lineage>
        <taxon>Bacteria</taxon>
        <taxon>Bacillati</taxon>
        <taxon>Bacillota</taxon>
        <taxon>Clostridia</taxon>
        <taxon>Lachnospirales</taxon>
        <taxon>Lachnospiraceae</taxon>
        <taxon>Lacrimispora</taxon>
    </lineage>
</organism>
<gene>
    <name evidence="1" type="ORF">DS742_17475</name>
</gene>
<dbReference type="OrthoDB" id="2040527at2"/>
<name>A0A3E2N9E2_9FIRM</name>
<sequence>MLYEGPLNAIQRDFAAEHHALVYKFLNNNRLPEDEFYDVVIFAYLKAVRDYFTDPTAQKYSFTTIANRRMRFCLYDYFRSQARKKRNVEVFSIHIGLGPNSYPLEETIVGQDDLMQQLETDLLLHELASKVSKQQMDMVRLKTHGYNLREISRHQKTPMNRVKELLEEVHTILLELCYES</sequence>
<protein>
    <submittedName>
        <fullName evidence="1">Sigma-70 family RNA polymerase sigma factor</fullName>
    </submittedName>
</protein>
<proteinExistence type="predicted"/>
<dbReference type="EMBL" id="QOHO01000057">
    <property type="protein sequence ID" value="RFZ77606.1"/>
    <property type="molecule type" value="Genomic_DNA"/>
</dbReference>